<dbReference type="RefSeq" id="WP_075126748.1">
    <property type="nucleotide sequence ID" value="NZ_MSIE01000030.1"/>
</dbReference>
<reference evidence="1 2" key="1">
    <citation type="submission" date="2016-12" db="EMBL/GenBank/DDBJ databases">
        <title>The draft genome sequence of Actinophytocola sp. 11-183.</title>
        <authorList>
            <person name="Wang W."/>
            <person name="Yuan L."/>
        </authorList>
    </citation>
    <scope>NUCLEOTIDE SEQUENCE [LARGE SCALE GENOMIC DNA]</scope>
    <source>
        <strain evidence="1 2">11-183</strain>
    </source>
</reference>
<evidence type="ECO:0000313" key="1">
    <source>
        <dbReference type="EMBL" id="OLF16365.1"/>
    </source>
</evidence>
<gene>
    <name evidence="1" type="ORF">BU204_17470</name>
</gene>
<dbReference type="Proteomes" id="UP000185596">
    <property type="component" value="Unassembled WGS sequence"/>
</dbReference>
<accession>A0A1Q8CPT1</accession>
<name>A0A1Q8CPT1_9PSEU</name>
<dbReference type="STRING" id="1912961.BU204_17470"/>
<keyword evidence="2" id="KW-1185">Reference proteome</keyword>
<evidence type="ECO:0000313" key="2">
    <source>
        <dbReference type="Proteomes" id="UP000185596"/>
    </source>
</evidence>
<dbReference type="AlphaFoldDB" id="A0A1Q8CPT1"/>
<sequence length="356" mass="38008">MVDGRVERRTRGPARSSAGRVQAYLGRCGAAEAVANRDRFGGVTLQGLSGLRVARALARAGELRGVDLDPAAYLARGRPRPPVVEGQLGLELDLPGFDWVEAQAELGLPVVRSAGTRLRIGQLDELKAELHREYPVPVSVTLVLDGGWLGSRHSGVLAEQLRAADRDVSLVLGAPFDPLDSSYKVAGLQRLLRWSTRTGRRLELLRTGPVGIPAVAAGARLAAVGLSSSTRHLGGPVARRADGVRPRRSPQVFVPRLLNWQRGIDLRGTAVTDCGCAACARAGSGLTRFGVAFDSAVPAALRAAAQEHDSHALAGVVRAVLAAPDPKDELIRLRQDAQELAAETELPLPRWLDHWT</sequence>
<proteinExistence type="predicted"/>
<organism evidence="1 2">
    <name type="scientific">Actinophytocola xanthii</name>
    <dbReference type="NCBI Taxonomy" id="1912961"/>
    <lineage>
        <taxon>Bacteria</taxon>
        <taxon>Bacillati</taxon>
        <taxon>Actinomycetota</taxon>
        <taxon>Actinomycetes</taxon>
        <taxon>Pseudonocardiales</taxon>
        <taxon>Pseudonocardiaceae</taxon>
    </lineage>
</organism>
<dbReference type="OrthoDB" id="3667176at2"/>
<protein>
    <submittedName>
        <fullName evidence="1">Uncharacterized protein</fullName>
    </submittedName>
</protein>
<comment type="caution">
    <text evidence="1">The sequence shown here is derived from an EMBL/GenBank/DDBJ whole genome shotgun (WGS) entry which is preliminary data.</text>
</comment>
<dbReference type="EMBL" id="MSIE01000030">
    <property type="protein sequence ID" value="OLF16365.1"/>
    <property type="molecule type" value="Genomic_DNA"/>
</dbReference>